<name>C0DXE5_EIKCO</name>
<evidence type="ECO:0000313" key="1">
    <source>
        <dbReference type="EMBL" id="EEG23330.1"/>
    </source>
</evidence>
<evidence type="ECO:0000313" key="2">
    <source>
        <dbReference type="Proteomes" id="UP000005837"/>
    </source>
</evidence>
<comment type="caution">
    <text evidence="1">The sequence shown here is derived from an EMBL/GenBank/DDBJ whole genome shotgun (WGS) entry which is preliminary data.</text>
</comment>
<protein>
    <submittedName>
        <fullName evidence="1">Uncharacterized protein</fullName>
    </submittedName>
</protein>
<reference evidence="1 2" key="1">
    <citation type="submission" date="2009-01" db="EMBL/GenBank/DDBJ databases">
        <authorList>
            <person name="Fulton L."/>
            <person name="Clifton S."/>
            <person name="Chinwalla A.T."/>
            <person name="Mitreva M."/>
            <person name="Sodergren E."/>
            <person name="Weinstock G."/>
            <person name="Clifton S."/>
            <person name="Dooling D.J."/>
            <person name="Fulton B."/>
            <person name="Minx P."/>
            <person name="Pepin K.H."/>
            <person name="Johnson M."/>
            <person name="Bhonagiri V."/>
            <person name="Nash W.E."/>
            <person name="Mardis E.R."/>
            <person name="Wilson R.K."/>
        </authorList>
    </citation>
    <scope>NUCLEOTIDE SEQUENCE [LARGE SCALE GENOMIC DNA]</scope>
    <source>
        <strain evidence="1 2">ATCC 23834</strain>
    </source>
</reference>
<sequence length="146" mass="15317">MVGQHGLRAYPIFYGHHREIGTVGLAGGWIGAQRAAAAGAAAQIVEPDHEKAVGIHRFIGADHVVPPTGVFVVRMMAAGHVVRAGQGVANQDGVGLIGIECAVGFSNQIKTGQRVAVLQGKGLFECNGLRGNDAHRSGWVHKWKLA</sequence>
<proteinExistence type="predicted"/>
<accession>C0DXE5</accession>
<dbReference type="EMBL" id="ACEA01000043">
    <property type="protein sequence ID" value="EEG23330.1"/>
    <property type="molecule type" value="Genomic_DNA"/>
</dbReference>
<gene>
    <name evidence="1" type="ORF">EIKCOROL_02052</name>
</gene>
<dbReference type="Proteomes" id="UP000005837">
    <property type="component" value="Unassembled WGS sequence"/>
</dbReference>
<dbReference type="AlphaFoldDB" id="C0DXE5"/>
<dbReference type="HOGENOM" id="CLU_1774473_0_0_4"/>
<organism evidence="1 2">
    <name type="scientific">Eikenella corrodens ATCC 23834</name>
    <dbReference type="NCBI Taxonomy" id="546274"/>
    <lineage>
        <taxon>Bacteria</taxon>
        <taxon>Pseudomonadati</taxon>
        <taxon>Pseudomonadota</taxon>
        <taxon>Betaproteobacteria</taxon>
        <taxon>Neisseriales</taxon>
        <taxon>Neisseriaceae</taxon>
        <taxon>Eikenella</taxon>
    </lineage>
</organism>